<feature type="domain" description="Tetrapyrrole biosynthesis uroporphyrinogen III synthase" evidence="1">
    <location>
        <begin position="14"/>
        <end position="211"/>
    </location>
</feature>
<accession>A0A7C9GNS5</accession>
<dbReference type="Gene3D" id="3.40.50.10090">
    <property type="match status" value="2"/>
</dbReference>
<sequence length="219" mass="22571">MRLLVTRPLPGGEATANRLRTLGHDALLAPLMATKAQAWTPPEMPPRAIMLTSAMAPRLAGPGIAGWCDVPVFAVGAATARAARAAGFTDVRDGGGTVQALLDGVAAQGLERIVHLAGADRTPVRVPAGLTVDTHIVYRARLLPLATAPAVDWVLLYSPRTAAHFAAEIDRLQPPRDTIALAAISPAALAAVGGGWRRAVAAATPDEDSLLAAIGVPCQ</sequence>
<dbReference type="RefSeq" id="WP_152577422.1">
    <property type="nucleotide sequence ID" value="NZ_JAATJI010000001.1"/>
</dbReference>
<gene>
    <name evidence="2" type="ORF">F3168_06940</name>
</gene>
<dbReference type="EMBL" id="WIOL01000002">
    <property type="protein sequence ID" value="MQT16992.1"/>
    <property type="molecule type" value="Genomic_DNA"/>
</dbReference>
<dbReference type="OrthoDB" id="7424801at2"/>
<evidence type="ECO:0000259" key="1">
    <source>
        <dbReference type="Pfam" id="PF02602"/>
    </source>
</evidence>
<evidence type="ECO:0000313" key="2">
    <source>
        <dbReference type="EMBL" id="MQT16992.1"/>
    </source>
</evidence>
<dbReference type="Pfam" id="PF02602">
    <property type="entry name" value="HEM4"/>
    <property type="match status" value="1"/>
</dbReference>
<dbReference type="InterPro" id="IPR036108">
    <property type="entry name" value="4pyrrol_syn_uPrphyn_synt_sf"/>
</dbReference>
<protein>
    <submittedName>
        <fullName evidence="2">Uroporphyrinogen III synthase HEM4</fullName>
    </submittedName>
</protein>
<dbReference type="GO" id="GO:0033014">
    <property type="term" value="P:tetrapyrrole biosynthetic process"/>
    <property type="evidence" value="ECO:0007669"/>
    <property type="project" value="InterPro"/>
</dbReference>
<organism evidence="2 3">
    <name type="scientific">Sandarakinorhabdus fusca</name>
    <dbReference type="NCBI Taxonomy" id="1439888"/>
    <lineage>
        <taxon>Bacteria</taxon>
        <taxon>Pseudomonadati</taxon>
        <taxon>Pseudomonadota</taxon>
        <taxon>Alphaproteobacteria</taxon>
        <taxon>Sphingomonadales</taxon>
        <taxon>Sphingosinicellaceae</taxon>
        <taxon>Sandarakinorhabdus</taxon>
    </lineage>
</organism>
<dbReference type="SUPFAM" id="SSF69618">
    <property type="entry name" value="HemD-like"/>
    <property type="match status" value="1"/>
</dbReference>
<dbReference type="AlphaFoldDB" id="A0A7C9GNS5"/>
<name>A0A7C9GNS5_9SPHN</name>
<dbReference type="InterPro" id="IPR003754">
    <property type="entry name" value="4pyrrol_synth_uPrphyn_synth"/>
</dbReference>
<keyword evidence="3" id="KW-1185">Reference proteome</keyword>
<dbReference type="Proteomes" id="UP000481327">
    <property type="component" value="Unassembled WGS sequence"/>
</dbReference>
<proteinExistence type="predicted"/>
<reference evidence="2 3" key="1">
    <citation type="submission" date="2019-09" db="EMBL/GenBank/DDBJ databases">
        <title>Polymorphobacter sp. isolated from a lake in China.</title>
        <authorList>
            <person name="Liu Z."/>
        </authorList>
    </citation>
    <scope>NUCLEOTIDE SEQUENCE [LARGE SCALE GENOMIC DNA]</scope>
    <source>
        <strain evidence="2 3">D40P</strain>
    </source>
</reference>
<dbReference type="GO" id="GO:0004852">
    <property type="term" value="F:uroporphyrinogen-III synthase activity"/>
    <property type="evidence" value="ECO:0007669"/>
    <property type="project" value="InterPro"/>
</dbReference>
<evidence type="ECO:0000313" key="3">
    <source>
        <dbReference type="Proteomes" id="UP000481327"/>
    </source>
</evidence>
<comment type="caution">
    <text evidence="2">The sequence shown here is derived from an EMBL/GenBank/DDBJ whole genome shotgun (WGS) entry which is preliminary data.</text>
</comment>